<evidence type="ECO:0000313" key="1">
    <source>
        <dbReference type="EMBL" id="KTB30977.1"/>
    </source>
</evidence>
<dbReference type="EMBL" id="LATX01002354">
    <property type="protein sequence ID" value="KTB30977.1"/>
    <property type="molecule type" value="Genomic_DNA"/>
</dbReference>
<dbReference type="AlphaFoldDB" id="A0A0W0F3Z5"/>
<dbReference type="SUPFAM" id="SSF52047">
    <property type="entry name" value="RNI-like"/>
    <property type="match status" value="1"/>
</dbReference>
<accession>A0A0W0F3Z5</accession>
<comment type="caution">
    <text evidence="1">The sequence shown here is derived from an EMBL/GenBank/DDBJ whole genome shotgun (WGS) entry which is preliminary data.</text>
</comment>
<dbReference type="Proteomes" id="UP000054988">
    <property type="component" value="Unassembled WGS sequence"/>
</dbReference>
<gene>
    <name evidence="1" type="ORF">WG66_16434</name>
</gene>
<proteinExistence type="predicted"/>
<name>A0A0W0F3Z5_MONRR</name>
<evidence type="ECO:0000313" key="2">
    <source>
        <dbReference type="Proteomes" id="UP000054988"/>
    </source>
</evidence>
<evidence type="ECO:0008006" key="3">
    <source>
        <dbReference type="Google" id="ProtNLM"/>
    </source>
</evidence>
<dbReference type="Gene3D" id="3.80.10.10">
    <property type="entry name" value="Ribonuclease Inhibitor"/>
    <property type="match status" value="1"/>
</dbReference>
<reference evidence="1 2" key="1">
    <citation type="submission" date="2015-12" db="EMBL/GenBank/DDBJ databases">
        <title>Draft genome sequence of Moniliophthora roreri, the causal agent of frosty pod rot of cacao.</title>
        <authorList>
            <person name="Aime M.C."/>
            <person name="Diaz-Valderrama J.R."/>
            <person name="Kijpornyongpan T."/>
            <person name="Phillips-Mora W."/>
        </authorList>
    </citation>
    <scope>NUCLEOTIDE SEQUENCE [LARGE SCALE GENOMIC DNA]</scope>
    <source>
        <strain evidence="1 2">MCA 2952</strain>
    </source>
</reference>
<dbReference type="InterPro" id="IPR032675">
    <property type="entry name" value="LRR_dom_sf"/>
</dbReference>
<sequence>MVPGLPLELVQLILDKLYAIPGPKLADLDACALVCRAWIPKARSLAFRTISFGNPCGRVTEGPRDDSPERFLHLCNSPFETFSLASIRALNISQYPSSSDTSDSTDFHLDNLLIWRSSDGKRTIRTILPGLKQISFYSVKWGTVSELGRSMLHEGFQAVDNLELEAVEFQSYDGFTTLLHSFPRLTYLSMIACKGPSSEPVPSVRPPENLQYLWICTLQDVKLLHSLEPLPNWQGVAFARHTSASNDHEGVLEATAINQLMVQAVPTLWGFALRANHYSIWSDQYLDKLDLTRYPKLHFLDLAVMSSRLVDFLERLANSSPPSRRLRVLWLPDLCSIRGLDWKRLDSVLQHPYFSDLRALKCDFICRFTTEDVIRQPQALHYDIPDSDSGAEAELRCRLLEFTARLPMCQQRGILVAVVKYRYDKGPDNDWRTGGNTVPYRRTRRGKVIAALRRVVAFIRGIRMNG</sequence>
<organism evidence="1 2">
    <name type="scientific">Moniliophthora roreri</name>
    <name type="common">Frosty pod rot fungus</name>
    <name type="synonym">Monilia roreri</name>
    <dbReference type="NCBI Taxonomy" id="221103"/>
    <lineage>
        <taxon>Eukaryota</taxon>
        <taxon>Fungi</taxon>
        <taxon>Dikarya</taxon>
        <taxon>Basidiomycota</taxon>
        <taxon>Agaricomycotina</taxon>
        <taxon>Agaricomycetes</taxon>
        <taxon>Agaricomycetidae</taxon>
        <taxon>Agaricales</taxon>
        <taxon>Marasmiineae</taxon>
        <taxon>Marasmiaceae</taxon>
        <taxon>Moniliophthora</taxon>
    </lineage>
</organism>
<protein>
    <recommendedName>
        <fullName evidence="3">F-box domain-containing protein</fullName>
    </recommendedName>
</protein>